<evidence type="ECO:0000259" key="12">
    <source>
        <dbReference type="PROSITE" id="PS52015"/>
    </source>
</evidence>
<comment type="caution">
    <text evidence="13">The sequence shown here is derived from an EMBL/GenBank/DDBJ whole genome shotgun (WGS) entry which is preliminary data.</text>
</comment>
<reference evidence="13 14" key="1">
    <citation type="submission" date="2018-05" db="EMBL/GenBank/DDBJ databases">
        <title>Genomic Encyclopedia of Type Strains, Phase IV (KMG-IV): sequencing the most valuable type-strain genomes for metagenomic binning, comparative biology and taxonomic classification.</title>
        <authorList>
            <person name="Goeker M."/>
        </authorList>
    </citation>
    <scope>NUCLEOTIDE SEQUENCE [LARGE SCALE GENOMIC DNA]</scope>
    <source>
        <strain evidence="13 14">DSM 25350</strain>
    </source>
</reference>
<feature type="compositionally biased region" description="Basic and acidic residues" evidence="10">
    <location>
        <begin position="231"/>
        <end position="251"/>
    </location>
</feature>
<comment type="subcellular location">
    <subcellularLocation>
        <location evidence="1">Cell inner membrane</location>
        <topology evidence="1">Single-pass membrane protein</topology>
        <orientation evidence="1">Periplasmic side</orientation>
    </subcellularLocation>
</comment>
<evidence type="ECO:0000256" key="1">
    <source>
        <dbReference type="ARBA" id="ARBA00004383"/>
    </source>
</evidence>
<dbReference type="GO" id="GO:0098797">
    <property type="term" value="C:plasma membrane protein complex"/>
    <property type="evidence" value="ECO:0007669"/>
    <property type="project" value="TreeGrafter"/>
</dbReference>
<feature type="signal peptide" evidence="11">
    <location>
        <begin position="1"/>
        <end position="22"/>
    </location>
</feature>
<evidence type="ECO:0000256" key="9">
    <source>
        <dbReference type="ARBA" id="ARBA00023136"/>
    </source>
</evidence>
<sequence length="416" mass="46860">MALGRFISGYLFALICITSVSAAEQVTLADGSSLELKGIGVASEFRTDIYIGALYAPVGLESLSLIKDINTPKRIEVRYLADNYSYRKVSRHFKERIAMNNDREIWQPMTREIVTFSRLFKQNFVTGDEIRIDFIPGRGSEVYLNDTLFETIENPQLFNLLLESWVGSVPPSKSFKQGILGELSDSEQSSIIQRYESLTPVTGRFTLSTPQVAETTESKPTANKQPQQTKVPEKTPPKQVAKKTEPKKVETQKPTPKKTVTNTKPTPKKQVAETKTPEKKPAEISQTPKKKQVTETSKPKQPPATKAEPEPVVEDDFIDEDLIRGAYVRELIAEVKQYQEYPRQALIDRDEGDVLVKVTIDRQGEVINTNLLERSGSRTLDKAVLKMVRRASPFAAMPPELSGEQFEFEIPFSFQL</sequence>
<dbReference type="SUPFAM" id="SSF54626">
    <property type="entry name" value="Chalcone isomerase"/>
    <property type="match status" value="1"/>
</dbReference>
<gene>
    <name evidence="13" type="ORF">C8D97_103236</name>
</gene>
<evidence type="ECO:0000256" key="3">
    <source>
        <dbReference type="ARBA" id="ARBA00022448"/>
    </source>
</evidence>
<keyword evidence="7" id="KW-0653">Protein transport</keyword>
<keyword evidence="3" id="KW-0813">Transport</keyword>
<comment type="similarity">
    <text evidence="2">Belongs to the TonB family.</text>
</comment>
<feature type="compositionally biased region" description="Low complexity" evidence="10">
    <location>
        <begin position="252"/>
        <end position="269"/>
    </location>
</feature>
<dbReference type="GO" id="GO:0031992">
    <property type="term" value="F:energy transducer activity"/>
    <property type="evidence" value="ECO:0007669"/>
    <property type="project" value="TreeGrafter"/>
</dbReference>
<keyword evidence="14" id="KW-1185">Reference proteome</keyword>
<dbReference type="RefSeq" id="WP_109762649.1">
    <property type="nucleotide sequence ID" value="NZ_QGGU01000003.1"/>
</dbReference>
<feature type="domain" description="TonB C-terminal" evidence="12">
    <location>
        <begin position="326"/>
        <end position="416"/>
    </location>
</feature>
<dbReference type="PANTHER" id="PTHR33446:SF2">
    <property type="entry name" value="PROTEIN TONB"/>
    <property type="match status" value="1"/>
</dbReference>
<dbReference type="GO" id="GO:0016872">
    <property type="term" value="F:intramolecular lyase activity"/>
    <property type="evidence" value="ECO:0007669"/>
    <property type="project" value="InterPro"/>
</dbReference>
<evidence type="ECO:0000313" key="13">
    <source>
        <dbReference type="EMBL" id="PWK53409.1"/>
    </source>
</evidence>
<dbReference type="InterPro" id="IPR016087">
    <property type="entry name" value="Chalcone_isomerase"/>
</dbReference>
<evidence type="ECO:0000256" key="10">
    <source>
        <dbReference type="SAM" id="MobiDB-lite"/>
    </source>
</evidence>
<dbReference type="Pfam" id="PF03544">
    <property type="entry name" value="TonB_C"/>
    <property type="match status" value="1"/>
</dbReference>
<protein>
    <submittedName>
        <fullName evidence="13">TonB family protein</fullName>
    </submittedName>
</protein>
<feature type="compositionally biased region" description="Basic and acidic residues" evidence="10">
    <location>
        <begin position="270"/>
        <end position="282"/>
    </location>
</feature>
<accession>A0A316FXU1</accession>
<dbReference type="InterPro" id="IPR051045">
    <property type="entry name" value="TonB-dependent_transducer"/>
</dbReference>
<dbReference type="OrthoDB" id="6077935at2"/>
<evidence type="ECO:0000256" key="5">
    <source>
        <dbReference type="ARBA" id="ARBA00022519"/>
    </source>
</evidence>
<dbReference type="Pfam" id="PF16036">
    <property type="entry name" value="Chalcone_3"/>
    <property type="match status" value="1"/>
</dbReference>
<feature type="chain" id="PRO_5016411109" evidence="11">
    <location>
        <begin position="23"/>
        <end position="416"/>
    </location>
</feature>
<dbReference type="SUPFAM" id="SSF74653">
    <property type="entry name" value="TolA/TonB C-terminal domain"/>
    <property type="match status" value="1"/>
</dbReference>
<keyword evidence="5" id="KW-0997">Cell inner membrane</keyword>
<feature type="region of interest" description="Disordered" evidence="10">
    <location>
        <begin position="211"/>
        <end position="311"/>
    </location>
</feature>
<dbReference type="EMBL" id="QGGU01000003">
    <property type="protein sequence ID" value="PWK53409.1"/>
    <property type="molecule type" value="Genomic_DNA"/>
</dbReference>
<keyword evidence="9" id="KW-0472">Membrane</keyword>
<keyword evidence="8" id="KW-1133">Transmembrane helix</keyword>
<dbReference type="Gene3D" id="3.30.1150.10">
    <property type="match status" value="1"/>
</dbReference>
<proteinExistence type="inferred from homology"/>
<evidence type="ECO:0000313" key="14">
    <source>
        <dbReference type="Proteomes" id="UP000245790"/>
    </source>
</evidence>
<evidence type="ECO:0000256" key="4">
    <source>
        <dbReference type="ARBA" id="ARBA00022475"/>
    </source>
</evidence>
<dbReference type="PROSITE" id="PS52015">
    <property type="entry name" value="TONB_CTD"/>
    <property type="match status" value="1"/>
</dbReference>
<dbReference type="NCBIfam" id="TIGR01352">
    <property type="entry name" value="tonB_Cterm"/>
    <property type="match status" value="1"/>
</dbReference>
<name>A0A316FXU1_9GAMM</name>
<dbReference type="PANTHER" id="PTHR33446">
    <property type="entry name" value="PROTEIN TONB-RELATED"/>
    <property type="match status" value="1"/>
</dbReference>
<keyword evidence="6" id="KW-0812">Transmembrane</keyword>
<organism evidence="13 14">
    <name type="scientific">Pleionea mediterranea</name>
    <dbReference type="NCBI Taxonomy" id="523701"/>
    <lineage>
        <taxon>Bacteria</taxon>
        <taxon>Pseudomonadati</taxon>
        <taxon>Pseudomonadota</taxon>
        <taxon>Gammaproteobacteria</taxon>
        <taxon>Oceanospirillales</taxon>
        <taxon>Pleioneaceae</taxon>
        <taxon>Pleionea</taxon>
    </lineage>
</organism>
<evidence type="ECO:0000256" key="11">
    <source>
        <dbReference type="SAM" id="SignalP"/>
    </source>
</evidence>
<dbReference type="AlphaFoldDB" id="A0A316FXU1"/>
<keyword evidence="4" id="KW-1003">Cell membrane</keyword>
<dbReference type="InterPro" id="IPR006260">
    <property type="entry name" value="TonB/TolA_C"/>
</dbReference>
<evidence type="ECO:0000256" key="6">
    <source>
        <dbReference type="ARBA" id="ARBA00022692"/>
    </source>
</evidence>
<dbReference type="GO" id="GO:0055085">
    <property type="term" value="P:transmembrane transport"/>
    <property type="evidence" value="ECO:0007669"/>
    <property type="project" value="InterPro"/>
</dbReference>
<evidence type="ECO:0000256" key="7">
    <source>
        <dbReference type="ARBA" id="ARBA00022927"/>
    </source>
</evidence>
<keyword evidence="11" id="KW-0732">Signal</keyword>
<evidence type="ECO:0000256" key="2">
    <source>
        <dbReference type="ARBA" id="ARBA00006555"/>
    </source>
</evidence>
<evidence type="ECO:0000256" key="8">
    <source>
        <dbReference type="ARBA" id="ARBA00022989"/>
    </source>
</evidence>
<dbReference type="Proteomes" id="UP000245790">
    <property type="component" value="Unassembled WGS sequence"/>
</dbReference>
<dbReference type="InterPro" id="IPR036298">
    <property type="entry name" value="Chalcone_isomerase_sf"/>
</dbReference>
<feature type="compositionally biased region" description="Polar residues" evidence="10">
    <location>
        <begin position="211"/>
        <end position="230"/>
    </location>
</feature>
<dbReference type="InterPro" id="IPR037682">
    <property type="entry name" value="TonB_C"/>
</dbReference>
<dbReference type="GO" id="GO:0015031">
    <property type="term" value="P:protein transport"/>
    <property type="evidence" value="ECO:0007669"/>
    <property type="project" value="UniProtKB-KW"/>
</dbReference>